<dbReference type="FunFam" id="3.30.40.10:FF:000018">
    <property type="entry name" value="Synaptotagmin-like 5, isoform CRA_a"/>
    <property type="match status" value="1"/>
</dbReference>
<dbReference type="InterPro" id="IPR011011">
    <property type="entry name" value="Znf_FYVE_PHD"/>
</dbReference>
<dbReference type="GO" id="GO:0008270">
    <property type="term" value="F:zinc ion binding"/>
    <property type="evidence" value="ECO:0007669"/>
    <property type="project" value="UniProtKB-KW"/>
</dbReference>
<keyword evidence="3" id="KW-0479">Metal-binding</keyword>
<reference evidence="18" key="2">
    <citation type="submission" date="2025-08" db="UniProtKB">
        <authorList>
            <consortium name="Ensembl"/>
        </authorList>
    </citation>
    <scope>IDENTIFICATION</scope>
</reference>
<accession>A0A8C9R293</accession>
<evidence type="ECO:0000256" key="12">
    <source>
        <dbReference type="ARBA" id="ARBA00075520"/>
    </source>
</evidence>
<feature type="coiled-coil region" evidence="14">
    <location>
        <begin position="24"/>
        <end position="51"/>
    </location>
</feature>
<feature type="compositionally biased region" description="Polar residues" evidence="15">
    <location>
        <begin position="159"/>
        <end position="170"/>
    </location>
</feature>
<dbReference type="KEGG" id="sfm:108923125"/>
<proteinExistence type="predicted"/>
<comment type="subcellular location">
    <subcellularLocation>
        <location evidence="1">Cytoplasmic vesicle</location>
        <location evidence="1">Secretory vesicle membrane</location>
        <topology evidence="1">Peripheral membrane protein</topology>
    </subcellularLocation>
</comment>
<dbReference type="CDD" id="cd15764">
    <property type="entry name" value="FYVE_Slp4"/>
    <property type="match status" value="1"/>
</dbReference>
<evidence type="ECO:0000256" key="9">
    <source>
        <dbReference type="ARBA" id="ARBA00053613"/>
    </source>
</evidence>
<dbReference type="GO" id="GO:0030658">
    <property type="term" value="C:transport vesicle membrane"/>
    <property type="evidence" value="ECO:0007669"/>
    <property type="project" value="UniProtKB-SubCell"/>
</dbReference>
<dbReference type="InterPro" id="IPR000008">
    <property type="entry name" value="C2_dom"/>
</dbReference>
<comment type="function">
    <text evidence="9">Modulates exocytosis of dense-core granules and secretion of hormones in the pancreas and the pituitary. Interacts with vesicles containing negatively charged phospholipids in a Ca(2+)-independent manner.</text>
</comment>
<feature type="compositionally biased region" description="Basic and acidic residues" evidence="15">
    <location>
        <begin position="178"/>
        <end position="191"/>
    </location>
</feature>
<feature type="domain" description="C2" evidence="16">
    <location>
        <begin position="548"/>
        <end position="678"/>
    </location>
</feature>
<dbReference type="Gene3D" id="2.60.40.150">
    <property type="entry name" value="C2 domain"/>
    <property type="match status" value="2"/>
</dbReference>
<keyword evidence="8" id="KW-0968">Cytoplasmic vesicle</keyword>
<dbReference type="FunFam" id="2.60.40.150:FF:000006">
    <property type="entry name" value="Synaptotagmin-like 5, isoform CRA_a"/>
    <property type="match status" value="1"/>
</dbReference>
<comment type="subunit">
    <text evidence="10">Part of a ternary complex containing STX1A and RAB27A. Can bind both dominant negative and dominant active mutants of RAB27A. Binds STXBP1, RAB3A, RAB8A and RAB27B. Interacts with MYO5A.</text>
</comment>
<evidence type="ECO:0000256" key="4">
    <source>
        <dbReference type="ARBA" id="ARBA00022737"/>
    </source>
</evidence>
<evidence type="ECO:0000256" key="13">
    <source>
        <dbReference type="ARBA" id="ARBA00082389"/>
    </source>
</evidence>
<dbReference type="Ensembl" id="ENSSFOT00015009515.2">
    <property type="protein sequence ID" value="ENSSFOP00015009387.2"/>
    <property type="gene ID" value="ENSSFOG00015006110.2"/>
</dbReference>
<evidence type="ECO:0000256" key="1">
    <source>
        <dbReference type="ARBA" id="ARBA00004268"/>
    </source>
</evidence>
<dbReference type="InterPro" id="IPR043567">
    <property type="entry name" value="SYTL1-5_C2B"/>
</dbReference>
<sequence length="702" mass="77849">MLQAPEVNVAFLTESERELILEVLRRDEELRRAEEARVRKLKAELLDIRRKGAKRSSGNYSERSCGRCQAPLGRLLSNASQCQACNHHVCRNCRSVRPNGSWLCSVCSKEADLKKCTGDWFYDQRVNRYLNAPGHDIVRSSLRKRSPVKKRDTVGAMLLQSTDLNPSNRPTAPLPRPRLKDQVTLEKRSEPETLNPPEGPVKEQEQQQQRSDTESAEKGSVSSGQTGTESSHGTPVLPRNVAVTTEGGMTESSSPAGSWMSIPAEEVEPNSITSEPETVVNTPPSVVISEEDKLFKRSTRRAQKLVENSSSVVDLRGDGAEVPEVSMGDRSKSVPGLNVQLQEEEEDEDIDNLVEIHRMTAGGSIYSLRSKSTLGSMMSVYSEAGDYDIVDVKGDIVFSLGYDDRTQTLSVFIKECHDLAYGNTAKRRTNPYVKCYLLPDKSRQSKRKTAIKSNTISPTYNETLKYSISRTLLLTRSLQLSVWHHDRFGRNAFLGEVELPLDSTSLVSTHDECVPLRGKATSPSQSSAFAQYKGELVISLKYVDASETPVEATKGKEKKKKSKGAGGELHVLIKEAKNLTAMKAGGTSDSFVKGYLLPSKNKSTKRKTPVMKKTLNPHYDHTFIYQDLTLEQLSGMCLELTVWDREALSSNDFLGGVRLSSGPGVLADSTEDEVCLWKKMMQYPGSWAEGTLLLRSSMGKNK</sequence>
<evidence type="ECO:0000256" key="15">
    <source>
        <dbReference type="SAM" id="MobiDB-lite"/>
    </source>
</evidence>
<keyword evidence="6" id="KW-0862">Zinc</keyword>
<dbReference type="CTD" id="94121"/>
<dbReference type="GO" id="GO:0006887">
    <property type="term" value="P:exocytosis"/>
    <property type="evidence" value="ECO:0007669"/>
    <property type="project" value="TreeGrafter"/>
</dbReference>
<dbReference type="AlphaFoldDB" id="A0A8C9R293"/>
<dbReference type="InterPro" id="IPR010911">
    <property type="entry name" value="Rab_BD"/>
</dbReference>
<dbReference type="Pfam" id="PF02318">
    <property type="entry name" value="FYVE_2"/>
    <property type="match status" value="1"/>
</dbReference>
<dbReference type="RefSeq" id="XP_018589179.2">
    <property type="nucleotide sequence ID" value="XM_018733663.2"/>
</dbReference>
<dbReference type="FunFam" id="2.60.40.150:FF:000121">
    <property type="entry name" value="Synaptotagmin-like 4, isoform CRA_a"/>
    <property type="match status" value="1"/>
</dbReference>
<evidence type="ECO:0000259" key="17">
    <source>
        <dbReference type="PROSITE" id="PS50916"/>
    </source>
</evidence>
<evidence type="ECO:0000313" key="19">
    <source>
        <dbReference type="Proteomes" id="UP000694397"/>
    </source>
</evidence>
<dbReference type="PROSITE" id="PS50004">
    <property type="entry name" value="C2"/>
    <property type="match status" value="2"/>
</dbReference>
<dbReference type="InterPro" id="IPR035892">
    <property type="entry name" value="C2_domain_sf"/>
</dbReference>
<dbReference type="GO" id="GO:0006886">
    <property type="term" value="P:intracellular protein transport"/>
    <property type="evidence" value="ECO:0007669"/>
    <property type="project" value="InterPro"/>
</dbReference>
<feature type="region of interest" description="Disordered" evidence="15">
    <location>
        <begin position="159"/>
        <end position="239"/>
    </location>
</feature>
<dbReference type="OrthoDB" id="195679at2759"/>
<feature type="domain" description="C2" evidence="16">
    <location>
        <begin position="392"/>
        <end position="514"/>
    </location>
</feature>
<keyword evidence="14" id="KW-0175">Coiled coil</keyword>
<feature type="domain" description="RabBD" evidence="17">
    <location>
        <begin position="6"/>
        <end position="124"/>
    </location>
</feature>
<dbReference type="PROSITE" id="PS50916">
    <property type="entry name" value="RABBD"/>
    <property type="match status" value="1"/>
</dbReference>
<keyword evidence="19" id="KW-1185">Reference proteome</keyword>
<dbReference type="GO" id="GO:0070382">
    <property type="term" value="C:exocytic vesicle"/>
    <property type="evidence" value="ECO:0007669"/>
    <property type="project" value="TreeGrafter"/>
</dbReference>
<dbReference type="Gene3D" id="3.30.40.10">
    <property type="entry name" value="Zinc/RING finger domain, C3HC4 (zinc finger)"/>
    <property type="match status" value="1"/>
</dbReference>
<dbReference type="InterPro" id="IPR044134">
    <property type="entry name" value="FYVE_Slp4"/>
</dbReference>
<dbReference type="GeneID" id="108923125"/>
<evidence type="ECO:0000313" key="18">
    <source>
        <dbReference type="Ensembl" id="ENSSFOP00015009387.2"/>
    </source>
</evidence>
<evidence type="ECO:0000256" key="5">
    <source>
        <dbReference type="ARBA" id="ARBA00022771"/>
    </source>
</evidence>
<dbReference type="Pfam" id="PF00168">
    <property type="entry name" value="C2"/>
    <property type="match status" value="2"/>
</dbReference>
<reference evidence="18 19" key="1">
    <citation type="submission" date="2019-04" db="EMBL/GenBank/DDBJ databases">
        <authorList>
            <consortium name="Wellcome Sanger Institute Data Sharing"/>
        </authorList>
    </citation>
    <scope>NUCLEOTIDE SEQUENCE [LARGE SCALE GENOMIC DNA]</scope>
</reference>
<dbReference type="Proteomes" id="UP000694397">
    <property type="component" value="Chromosome 13"/>
</dbReference>
<dbReference type="SUPFAM" id="SSF57903">
    <property type="entry name" value="FYVE/PHD zinc finger"/>
    <property type="match status" value="1"/>
</dbReference>
<dbReference type="PANTHER" id="PTHR45716">
    <property type="entry name" value="BITESIZE, ISOFORM I"/>
    <property type="match status" value="1"/>
</dbReference>
<dbReference type="GO" id="GO:0031267">
    <property type="term" value="F:small GTPase binding"/>
    <property type="evidence" value="ECO:0007669"/>
    <property type="project" value="InterPro"/>
</dbReference>
<name>A0A8C9R293_SCLFO</name>
<reference evidence="18" key="3">
    <citation type="submission" date="2025-09" db="UniProtKB">
        <authorList>
            <consortium name="Ensembl"/>
        </authorList>
    </citation>
    <scope>IDENTIFICATION</scope>
</reference>
<dbReference type="CDD" id="cd04020">
    <property type="entry name" value="C2B_SLP_1-2-3-4"/>
    <property type="match status" value="1"/>
</dbReference>
<dbReference type="InterPro" id="IPR041282">
    <property type="entry name" value="FYVE_2"/>
</dbReference>
<organism evidence="18 19">
    <name type="scientific">Scleropages formosus</name>
    <name type="common">Asian bonytongue</name>
    <name type="synonym">Osteoglossum formosum</name>
    <dbReference type="NCBI Taxonomy" id="113540"/>
    <lineage>
        <taxon>Eukaryota</taxon>
        <taxon>Metazoa</taxon>
        <taxon>Chordata</taxon>
        <taxon>Craniata</taxon>
        <taxon>Vertebrata</taxon>
        <taxon>Euteleostomi</taxon>
        <taxon>Actinopterygii</taxon>
        <taxon>Neopterygii</taxon>
        <taxon>Teleostei</taxon>
        <taxon>Osteoglossocephala</taxon>
        <taxon>Osteoglossomorpha</taxon>
        <taxon>Osteoglossiformes</taxon>
        <taxon>Osteoglossidae</taxon>
        <taxon>Scleropages</taxon>
    </lineage>
</organism>
<protein>
    <recommendedName>
        <fullName evidence="11">Synaptotagmin-like protein 4</fullName>
    </recommendedName>
    <alternativeName>
        <fullName evidence="12">Exophilin-2</fullName>
    </alternativeName>
    <alternativeName>
        <fullName evidence="13">Granuphilin</fullName>
    </alternativeName>
</protein>
<keyword evidence="4" id="KW-0677">Repeat</keyword>
<feature type="compositionally biased region" description="Basic and acidic residues" evidence="15">
    <location>
        <begin position="200"/>
        <end position="217"/>
    </location>
</feature>
<evidence type="ECO:0000256" key="8">
    <source>
        <dbReference type="ARBA" id="ARBA00023329"/>
    </source>
</evidence>
<dbReference type="PANTHER" id="PTHR45716:SF4">
    <property type="entry name" value="SYNAPTOTAGMIN-LIKE PROTEIN 4"/>
    <property type="match status" value="1"/>
</dbReference>
<evidence type="ECO:0000256" key="3">
    <source>
        <dbReference type="ARBA" id="ARBA00022723"/>
    </source>
</evidence>
<dbReference type="SUPFAM" id="SSF49562">
    <property type="entry name" value="C2 domain (Calcium/lipid-binding domain, CaLB)"/>
    <property type="match status" value="2"/>
</dbReference>
<gene>
    <name evidence="18" type="primary">SYTL4</name>
    <name evidence="18" type="synonym">sytl4</name>
</gene>
<evidence type="ECO:0000259" key="16">
    <source>
        <dbReference type="PROSITE" id="PS50004"/>
    </source>
</evidence>
<evidence type="ECO:0000256" key="6">
    <source>
        <dbReference type="ARBA" id="ARBA00022833"/>
    </source>
</evidence>
<feature type="compositionally biased region" description="Polar residues" evidence="15">
    <location>
        <begin position="220"/>
        <end position="233"/>
    </location>
</feature>
<dbReference type="GeneTree" id="ENSGT00940000159060"/>
<keyword evidence="7" id="KW-0472">Membrane</keyword>
<evidence type="ECO:0000256" key="11">
    <source>
        <dbReference type="ARBA" id="ARBA00072166"/>
    </source>
</evidence>
<keyword evidence="5" id="KW-0863">Zinc-finger</keyword>
<dbReference type="RefSeq" id="XP_018589178.2">
    <property type="nucleotide sequence ID" value="XM_018733662.2"/>
</dbReference>
<keyword evidence="2" id="KW-0597">Phosphoprotein</keyword>
<evidence type="ECO:0000256" key="14">
    <source>
        <dbReference type="SAM" id="Coils"/>
    </source>
</evidence>
<dbReference type="GO" id="GO:0005886">
    <property type="term" value="C:plasma membrane"/>
    <property type="evidence" value="ECO:0007669"/>
    <property type="project" value="TreeGrafter"/>
</dbReference>
<evidence type="ECO:0000256" key="2">
    <source>
        <dbReference type="ARBA" id="ARBA00022553"/>
    </source>
</evidence>
<evidence type="ECO:0000256" key="10">
    <source>
        <dbReference type="ARBA" id="ARBA00063761"/>
    </source>
</evidence>
<evidence type="ECO:0000256" key="7">
    <source>
        <dbReference type="ARBA" id="ARBA00023136"/>
    </source>
</evidence>
<dbReference type="GO" id="GO:0042043">
    <property type="term" value="F:neurexin family protein binding"/>
    <property type="evidence" value="ECO:0007669"/>
    <property type="project" value="TreeGrafter"/>
</dbReference>
<dbReference type="InterPro" id="IPR013083">
    <property type="entry name" value="Znf_RING/FYVE/PHD"/>
</dbReference>
<dbReference type="SMART" id="SM00239">
    <property type="entry name" value="C2"/>
    <property type="match status" value="2"/>
</dbReference>